<evidence type="ECO:0000313" key="12">
    <source>
        <dbReference type="Proteomes" id="UP001296967"/>
    </source>
</evidence>
<dbReference type="InterPro" id="IPR027417">
    <property type="entry name" value="P-loop_NTPase"/>
</dbReference>
<evidence type="ECO:0000256" key="5">
    <source>
        <dbReference type="ARBA" id="ARBA00022840"/>
    </source>
</evidence>
<comment type="subcellular location">
    <subcellularLocation>
        <location evidence="8">Cytoplasm</location>
    </subcellularLocation>
</comment>
<dbReference type="InterPro" id="IPR011994">
    <property type="entry name" value="Cytidylate_kinase_dom"/>
</dbReference>
<dbReference type="CDD" id="cd02020">
    <property type="entry name" value="CMPK"/>
    <property type="match status" value="1"/>
</dbReference>
<dbReference type="Gene3D" id="3.40.50.300">
    <property type="entry name" value="P-loop containing nucleotide triphosphate hydrolases"/>
    <property type="match status" value="1"/>
</dbReference>
<dbReference type="InterPro" id="IPR003136">
    <property type="entry name" value="Cytidylate_kin"/>
</dbReference>
<evidence type="ECO:0000256" key="1">
    <source>
        <dbReference type="ARBA" id="ARBA00009427"/>
    </source>
</evidence>
<reference evidence="11" key="1">
    <citation type="submission" date="2017-05" db="EMBL/GenBank/DDBJ databases">
        <authorList>
            <person name="Imhoff J.F."/>
            <person name="Rahn T."/>
            <person name="Kuenzel S."/>
            <person name="Neulinger S.C."/>
        </authorList>
    </citation>
    <scope>NUCLEOTIDE SEQUENCE</scope>
    <source>
        <strain evidence="11">DSM 4395</strain>
    </source>
</reference>
<dbReference type="Proteomes" id="UP001296967">
    <property type="component" value="Unassembled WGS sequence"/>
</dbReference>
<protein>
    <recommendedName>
        <fullName evidence="8">Cytidylate kinase</fullName>
        <shortName evidence="8">CK</shortName>
        <ecNumber evidence="8">2.7.4.25</ecNumber>
    </recommendedName>
    <alternativeName>
        <fullName evidence="8">Cytidine monophosphate kinase</fullName>
        <shortName evidence="8">CMP kinase</shortName>
    </alternativeName>
</protein>
<comment type="catalytic activity">
    <reaction evidence="6 8">
        <text>dCMP + ATP = dCDP + ADP</text>
        <dbReference type="Rhea" id="RHEA:25094"/>
        <dbReference type="ChEBI" id="CHEBI:30616"/>
        <dbReference type="ChEBI" id="CHEBI:57566"/>
        <dbReference type="ChEBI" id="CHEBI:58593"/>
        <dbReference type="ChEBI" id="CHEBI:456216"/>
        <dbReference type="EC" id="2.7.4.25"/>
    </reaction>
</comment>
<keyword evidence="3 8" id="KW-0547">Nucleotide-binding</keyword>
<dbReference type="SUPFAM" id="SSF52540">
    <property type="entry name" value="P-loop containing nucleoside triphosphate hydrolases"/>
    <property type="match status" value="1"/>
</dbReference>
<dbReference type="Pfam" id="PF02224">
    <property type="entry name" value="Cytidylate_kin"/>
    <property type="match status" value="1"/>
</dbReference>
<dbReference type="EMBL" id="NHSF01000054">
    <property type="protein sequence ID" value="MBK5930513.1"/>
    <property type="molecule type" value="Genomic_DNA"/>
</dbReference>
<dbReference type="AlphaFoldDB" id="A0AAJ0UFI9"/>
<organism evidence="11 12">
    <name type="scientific">Halochromatium salexigens</name>
    <name type="common">Chromatium salexigens</name>
    <dbReference type="NCBI Taxonomy" id="49447"/>
    <lineage>
        <taxon>Bacteria</taxon>
        <taxon>Pseudomonadati</taxon>
        <taxon>Pseudomonadota</taxon>
        <taxon>Gammaproteobacteria</taxon>
        <taxon>Chromatiales</taxon>
        <taxon>Chromatiaceae</taxon>
        <taxon>Halochromatium</taxon>
    </lineage>
</organism>
<dbReference type="EC" id="2.7.4.25" evidence="8"/>
<dbReference type="NCBIfam" id="TIGR00017">
    <property type="entry name" value="cmk"/>
    <property type="match status" value="1"/>
</dbReference>
<evidence type="ECO:0000256" key="9">
    <source>
        <dbReference type="SAM" id="MobiDB-lite"/>
    </source>
</evidence>
<evidence type="ECO:0000256" key="2">
    <source>
        <dbReference type="ARBA" id="ARBA00022679"/>
    </source>
</evidence>
<keyword evidence="2 8" id="KW-0808">Transferase</keyword>
<reference evidence="11" key="2">
    <citation type="journal article" date="2020" name="Microorganisms">
        <title>Osmotic Adaptation and Compatible Solute Biosynthesis of Phototrophic Bacteria as Revealed from Genome Analyses.</title>
        <authorList>
            <person name="Imhoff J.F."/>
            <person name="Rahn T."/>
            <person name="Kunzel S."/>
            <person name="Keller A."/>
            <person name="Neulinger S.C."/>
        </authorList>
    </citation>
    <scope>NUCLEOTIDE SEQUENCE</scope>
    <source>
        <strain evidence="11">DSM 4395</strain>
    </source>
</reference>
<keyword evidence="12" id="KW-1185">Reference proteome</keyword>
<dbReference type="GO" id="GO:0036431">
    <property type="term" value="F:dCMP kinase activity"/>
    <property type="evidence" value="ECO:0007669"/>
    <property type="project" value="InterPro"/>
</dbReference>
<evidence type="ECO:0000256" key="8">
    <source>
        <dbReference type="HAMAP-Rule" id="MF_00238"/>
    </source>
</evidence>
<gene>
    <name evidence="8" type="primary">cmk</name>
    <name evidence="11" type="ORF">CCR82_08265</name>
</gene>
<evidence type="ECO:0000313" key="11">
    <source>
        <dbReference type="EMBL" id="MBK5930513.1"/>
    </source>
</evidence>
<evidence type="ECO:0000256" key="6">
    <source>
        <dbReference type="ARBA" id="ARBA00047615"/>
    </source>
</evidence>
<feature type="region of interest" description="Disordered" evidence="9">
    <location>
        <begin position="1"/>
        <end position="24"/>
    </location>
</feature>
<comment type="catalytic activity">
    <reaction evidence="7 8">
        <text>CMP + ATP = CDP + ADP</text>
        <dbReference type="Rhea" id="RHEA:11600"/>
        <dbReference type="ChEBI" id="CHEBI:30616"/>
        <dbReference type="ChEBI" id="CHEBI:58069"/>
        <dbReference type="ChEBI" id="CHEBI:60377"/>
        <dbReference type="ChEBI" id="CHEBI:456216"/>
        <dbReference type="EC" id="2.7.4.25"/>
    </reaction>
</comment>
<keyword evidence="4 8" id="KW-0418">Kinase</keyword>
<evidence type="ECO:0000259" key="10">
    <source>
        <dbReference type="Pfam" id="PF02224"/>
    </source>
</evidence>
<proteinExistence type="inferred from homology"/>
<accession>A0AAJ0UFI9</accession>
<evidence type="ECO:0000256" key="4">
    <source>
        <dbReference type="ARBA" id="ARBA00022777"/>
    </source>
</evidence>
<evidence type="ECO:0000256" key="3">
    <source>
        <dbReference type="ARBA" id="ARBA00022741"/>
    </source>
</evidence>
<keyword evidence="5 8" id="KW-0067">ATP-binding</keyword>
<dbReference type="HAMAP" id="MF_00238">
    <property type="entry name" value="Cytidyl_kinase_type1"/>
    <property type="match status" value="1"/>
</dbReference>
<comment type="similarity">
    <text evidence="1 8">Belongs to the cytidylate kinase family. Type 1 subfamily.</text>
</comment>
<keyword evidence="8" id="KW-0963">Cytoplasm</keyword>
<dbReference type="GO" id="GO:0006220">
    <property type="term" value="P:pyrimidine nucleotide metabolic process"/>
    <property type="evidence" value="ECO:0007669"/>
    <property type="project" value="UniProtKB-UniRule"/>
</dbReference>
<name>A0AAJ0UFI9_HALSE</name>
<evidence type="ECO:0000256" key="7">
    <source>
        <dbReference type="ARBA" id="ARBA00048478"/>
    </source>
</evidence>
<feature type="binding site" evidence="8">
    <location>
        <begin position="33"/>
        <end position="41"/>
    </location>
    <ligand>
        <name>ATP</name>
        <dbReference type="ChEBI" id="CHEBI:30616"/>
    </ligand>
</feature>
<sequence>MKQPTTLETGREPEQAAPSGAAPIAAPVITIDGPSGTGKGTIASLLAEHLGWHLLDSGALYRTLALAARRHGVDLDDGAGLGRLAARISVRLEGERVRLDGEEVSALIRTAEAGVDASRVAVHPEVRQALLGWQREAALAPGLVADGRDMGARVFPDARLKLYLDASPEERARRRYKQLKDKEMDANLPNLVQELRARDERDRERAESPLQVPPGAVIVDSTELSIEQVFARVLQFVDADLGARDA</sequence>
<comment type="caution">
    <text evidence="11">The sequence shown here is derived from an EMBL/GenBank/DDBJ whole genome shotgun (WGS) entry which is preliminary data.</text>
</comment>
<dbReference type="GO" id="GO:0005524">
    <property type="term" value="F:ATP binding"/>
    <property type="evidence" value="ECO:0007669"/>
    <property type="project" value="UniProtKB-UniRule"/>
</dbReference>
<feature type="domain" description="Cytidylate kinase" evidence="10">
    <location>
        <begin position="29"/>
        <end position="237"/>
    </location>
</feature>
<dbReference type="GO" id="GO:0005737">
    <property type="term" value="C:cytoplasm"/>
    <property type="evidence" value="ECO:0007669"/>
    <property type="project" value="UniProtKB-SubCell"/>
</dbReference>
<dbReference type="RefSeq" id="WP_201244993.1">
    <property type="nucleotide sequence ID" value="NZ_NHSF01000054.1"/>
</dbReference>